<proteinExistence type="predicted"/>
<keyword evidence="3" id="KW-1185">Reference proteome</keyword>
<dbReference type="EMBL" id="AACS02000005">
    <property type="protein sequence ID" value="EAU84714.2"/>
    <property type="molecule type" value="Genomic_DNA"/>
</dbReference>
<dbReference type="AlphaFoldDB" id="A8NX86"/>
<dbReference type="KEGG" id="cci:CC1G_00233"/>
<organism evidence="2 3">
    <name type="scientific">Coprinopsis cinerea (strain Okayama-7 / 130 / ATCC MYA-4618 / FGSC 9003)</name>
    <name type="common">Inky cap fungus</name>
    <name type="synonym">Hormographiella aspergillata</name>
    <dbReference type="NCBI Taxonomy" id="240176"/>
    <lineage>
        <taxon>Eukaryota</taxon>
        <taxon>Fungi</taxon>
        <taxon>Dikarya</taxon>
        <taxon>Basidiomycota</taxon>
        <taxon>Agaricomycotina</taxon>
        <taxon>Agaricomycetes</taxon>
        <taxon>Agaricomycetidae</taxon>
        <taxon>Agaricales</taxon>
        <taxon>Agaricineae</taxon>
        <taxon>Psathyrellaceae</taxon>
        <taxon>Coprinopsis</taxon>
    </lineage>
</organism>
<evidence type="ECO:0000313" key="2">
    <source>
        <dbReference type="EMBL" id="EAU84714.2"/>
    </source>
</evidence>
<dbReference type="InterPro" id="IPR053030">
    <property type="entry name" value="Ribosomal_biogenesis_FAF1-like"/>
</dbReference>
<dbReference type="PANTHER" id="PTHR28096:SF1">
    <property type="entry name" value="PROTEIN FAF1"/>
    <property type="match status" value="1"/>
</dbReference>
<feature type="compositionally biased region" description="Polar residues" evidence="1">
    <location>
        <begin position="139"/>
        <end position="149"/>
    </location>
</feature>
<dbReference type="VEuPathDB" id="FungiDB:CC1G_00233"/>
<evidence type="ECO:0000313" key="3">
    <source>
        <dbReference type="Proteomes" id="UP000001861"/>
    </source>
</evidence>
<dbReference type="eggNOG" id="ENOG502S3VX">
    <property type="taxonomic scope" value="Eukaryota"/>
</dbReference>
<name>A8NX86_COPC7</name>
<feature type="compositionally biased region" description="Acidic residues" evidence="1">
    <location>
        <begin position="84"/>
        <end position="102"/>
    </location>
</feature>
<feature type="region of interest" description="Disordered" evidence="1">
    <location>
        <begin position="265"/>
        <end position="329"/>
    </location>
</feature>
<feature type="compositionally biased region" description="Basic and acidic residues" evidence="1">
    <location>
        <begin position="219"/>
        <end position="240"/>
    </location>
</feature>
<dbReference type="GO" id="GO:0000462">
    <property type="term" value="P:maturation of SSU-rRNA from tricistronic rRNA transcript (SSU-rRNA, 5.8S rRNA, LSU-rRNA)"/>
    <property type="evidence" value="ECO:0007669"/>
    <property type="project" value="TreeGrafter"/>
</dbReference>
<evidence type="ECO:0000256" key="1">
    <source>
        <dbReference type="SAM" id="MobiDB-lite"/>
    </source>
</evidence>
<feature type="compositionally biased region" description="Basic residues" evidence="1">
    <location>
        <begin position="317"/>
        <end position="329"/>
    </location>
</feature>
<dbReference type="HOGENOM" id="CLU_051226_0_0_1"/>
<dbReference type="OrthoDB" id="5556956at2759"/>
<reference evidence="2 3" key="1">
    <citation type="journal article" date="2010" name="Proc. Natl. Acad. Sci. U.S.A.">
        <title>Insights into evolution of multicellular fungi from the assembled chromosomes of the mushroom Coprinopsis cinerea (Coprinus cinereus).</title>
        <authorList>
            <person name="Stajich J.E."/>
            <person name="Wilke S.K."/>
            <person name="Ahren D."/>
            <person name="Au C.H."/>
            <person name="Birren B.W."/>
            <person name="Borodovsky M."/>
            <person name="Burns C."/>
            <person name="Canback B."/>
            <person name="Casselton L.A."/>
            <person name="Cheng C.K."/>
            <person name="Deng J."/>
            <person name="Dietrich F.S."/>
            <person name="Fargo D.C."/>
            <person name="Farman M.L."/>
            <person name="Gathman A.C."/>
            <person name="Goldberg J."/>
            <person name="Guigo R."/>
            <person name="Hoegger P.J."/>
            <person name="Hooker J.B."/>
            <person name="Huggins A."/>
            <person name="James T.Y."/>
            <person name="Kamada T."/>
            <person name="Kilaru S."/>
            <person name="Kodira C."/>
            <person name="Kues U."/>
            <person name="Kupfer D."/>
            <person name="Kwan H.S."/>
            <person name="Lomsadze A."/>
            <person name="Li W."/>
            <person name="Lilly W.W."/>
            <person name="Ma L.J."/>
            <person name="Mackey A.J."/>
            <person name="Manning G."/>
            <person name="Martin F."/>
            <person name="Muraguchi H."/>
            <person name="Natvig D.O."/>
            <person name="Palmerini H."/>
            <person name="Ramesh M.A."/>
            <person name="Rehmeyer C.J."/>
            <person name="Roe B.A."/>
            <person name="Shenoy N."/>
            <person name="Stanke M."/>
            <person name="Ter-Hovhannisyan V."/>
            <person name="Tunlid A."/>
            <person name="Velagapudi R."/>
            <person name="Vision T.J."/>
            <person name="Zeng Q."/>
            <person name="Zolan M.E."/>
            <person name="Pukkila P.J."/>
        </authorList>
    </citation>
    <scope>NUCLEOTIDE SEQUENCE [LARGE SCALE GENOMIC DNA]</scope>
    <source>
        <strain evidence="3">Okayama-7 / 130 / ATCC MYA-4618 / FGSC 9003</strain>
    </source>
</reference>
<dbReference type="GeneID" id="6013653"/>
<gene>
    <name evidence="2" type="ORF">CC1G_00233</name>
</gene>
<feature type="region of interest" description="Disordered" evidence="1">
    <location>
        <begin position="218"/>
        <end position="252"/>
    </location>
</feature>
<dbReference type="OMA" id="FEAQFKP"/>
<dbReference type="Proteomes" id="UP000001861">
    <property type="component" value="Unassembled WGS sequence"/>
</dbReference>
<dbReference type="InParanoid" id="A8NX86"/>
<dbReference type="STRING" id="240176.A8NX86"/>
<comment type="caution">
    <text evidence="2">The sequence shown here is derived from an EMBL/GenBank/DDBJ whole genome shotgun (WGS) entry which is preliminary data.</text>
</comment>
<protein>
    <submittedName>
        <fullName evidence="2">Uncharacterized protein</fullName>
    </submittedName>
</protein>
<feature type="region of interest" description="Disordered" evidence="1">
    <location>
        <begin position="57"/>
        <end position="170"/>
    </location>
</feature>
<accession>A8NX86</accession>
<sequence length="329" mass="36669">MPNALGRRNEWREAVTLNFLFSLDRKVMADVEQAELLKSLYAHGEQFLQQFSLPKSLKPTKAPVPAHHQEDSDEGESEWSGIGSDDESDSEDGEGYDSEEEMATAGPSVQPEKPVVVFTDFKGTDKSVSKAGMREFMSSKISKLQQDPSSKAKGKRPADPESDEELSNAKNDALLHKLVHTKLLSGSLDPELKLTPAQRRKALEGRVAELAGAMTGEVKLGKGESKIRKAEHNRASKQVREGIAQKQRERQKRCLEEAKNIGTYHPSLKKLFEDESSQSSSRQNRNRGMKMGVGRFKGGILTLSKSEIEKVQGPSRTQRRQGTHPYKRK</sequence>
<dbReference type="RefSeq" id="XP_001837097.2">
    <property type="nucleotide sequence ID" value="XM_001837045.2"/>
</dbReference>
<dbReference type="GO" id="GO:0005730">
    <property type="term" value="C:nucleolus"/>
    <property type="evidence" value="ECO:0007669"/>
    <property type="project" value="TreeGrafter"/>
</dbReference>
<dbReference type="PANTHER" id="PTHR28096">
    <property type="entry name" value="PROTEIN FAF1"/>
    <property type="match status" value="1"/>
</dbReference>